<comment type="similarity">
    <text evidence="6">Belongs to the DESIGUAL family.</text>
</comment>
<dbReference type="Pfam" id="PF06749">
    <property type="entry name" value="DUF1218"/>
    <property type="match status" value="1"/>
</dbReference>
<evidence type="ECO:0000256" key="1">
    <source>
        <dbReference type="ARBA" id="ARBA00004127"/>
    </source>
</evidence>
<dbReference type="InterPro" id="IPR052222">
    <property type="entry name" value="DESIGUAL"/>
</dbReference>
<keyword evidence="4 7" id="KW-1133">Transmembrane helix</keyword>
<dbReference type="PANTHER" id="PTHR31769">
    <property type="entry name" value="OS07G0462200 PROTEIN-RELATED"/>
    <property type="match status" value="1"/>
</dbReference>
<dbReference type="EMBL" id="LR031575">
    <property type="protein sequence ID" value="VDD03565.1"/>
    <property type="molecule type" value="Genomic_DNA"/>
</dbReference>
<dbReference type="GO" id="GO:0012505">
    <property type="term" value="C:endomembrane system"/>
    <property type="evidence" value="ECO:0007669"/>
    <property type="project" value="UniProtKB-SubCell"/>
</dbReference>
<evidence type="ECO:0000256" key="5">
    <source>
        <dbReference type="ARBA" id="ARBA00023136"/>
    </source>
</evidence>
<evidence type="ECO:0000256" key="3">
    <source>
        <dbReference type="ARBA" id="ARBA00022729"/>
    </source>
</evidence>
<feature type="transmembrane region" description="Helical" evidence="7">
    <location>
        <begin position="106"/>
        <end position="130"/>
    </location>
</feature>
<evidence type="ECO:0000313" key="8">
    <source>
        <dbReference type="EMBL" id="VDD03565.1"/>
    </source>
</evidence>
<dbReference type="InterPro" id="IPR009606">
    <property type="entry name" value="DEAL/Modifying_wall_lignin1/2"/>
</dbReference>
<feature type="transmembrane region" description="Helical" evidence="7">
    <location>
        <begin position="73"/>
        <end position="94"/>
    </location>
</feature>
<dbReference type="AlphaFoldDB" id="A0A3P6BYF0"/>
<sequence>MEVQEQDTRKKRPEFSPIFIFIVFLGLFAFFLCLASEFQKAKNLVIFFQGKDLKWDGESCYLPESHAFKFGTAALVCVSVAQIIGNVVICRGFLKTHKTESTPFCLFLLLFSWVNFAVAVMLTTVGASMNREQIYGKGWLNGECYLVKDGLFASSGVLCVSALGAVLGAFASNVKSSSQVDTQNKILTHNV</sequence>
<evidence type="ECO:0000256" key="2">
    <source>
        <dbReference type="ARBA" id="ARBA00022692"/>
    </source>
</evidence>
<evidence type="ECO:0000256" key="4">
    <source>
        <dbReference type="ARBA" id="ARBA00022989"/>
    </source>
</evidence>
<organism evidence="8">
    <name type="scientific">Brassica campestris</name>
    <name type="common">Field mustard</name>
    <dbReference type="NCBI Taxonomy" id="3711"/>
    <lineage>
        <taxon>Eukaryota</taxon>
        <taxon>Viridiplantae</taxon>
        <taxon>Streptophyta</taxon>
        <taxon>Embryophyta</taxon>
        <taxon>Tracheophyta</taxon>
        <taxon>Spermatophyta</taxon>
        <taxon>Magnoliopsida</taxon>
        <taxon>eudicotyledons</taxon>
        <taxon>Gunneridae</taxon>
        <taxon>Pentapetalae</taxon>
        <taxon>rosids</taxon>
        <taxon>malvids</taxon>
        <taxon>Brassicales</taxon>
        <taxon>Brassicaceae</taxon>
        <taxon>Brassiceae</taxon>
        <taxon>Brassica</taxon>
    </lineage>
</organism>
<evidence type="ECO:0000256" key="6">
    <source>
        <dbReference type="ARBA" id="ARBA00029467"/>
    </source>
</evidence>
<accession>A0A3P6BYF0</accession>
<evidence type="ECO:0000256" key="7">
    <source>
        <dbReference type="SAM" id="Phobius"/>
    </source>
</evidence>
<keyword evidence="3" id="KW-0732">Signal</keyword>
<comment type="subcellular location">
    <subcellularLocation>
        <location evidence="1">Endomembrane system</location>
        <topology evidence="1">Multi-pass membrane protein</topology>
    </subcellularLocation>
</comment>
<keyword evidence="5 7" id="KW-0472">Membrane</keyword>
<feature type="transmembrane region" description="Helical" evidence="7">
    <location>
        <begin position="18"/>
        <end position="38"/>
    </location>
</feature>
<gene>
    <name evidence="8" type="ORF">BRAA08T33042Z</name>
</gene>
<reference evidence="8" key="1">
    <citation type="submission" date="2018-11" db="EMBL/GenBank/DDBJ databases">
        <authorList>
            <consortium name="Genoscope - CEA"/>
            <person name="William W."/>
        </authorList>
    </citation>
    <scope>NUCLEOTIDE SEQUENCE</scope>
</reference>
<name>A0A3P6BYF0_BRACM</name>
<feature type="transmembrane region" description="Helical" evidence="7">
    <location>
        <begin position="150"/>
        <end position="171"/>
    </location>
</feature>
<protein>
    <submittedName>
        <fullName evidence="8">Uncharacterized protein</fullName>
    </submittedName>
</protein>
<keyword evidence="2 7" id="KW-0812">Transmembrane</keyword>
<proteinExistence type="inferred from homology"/>